<accession>A0A2T0USQ2</accession>
<keyword evidence="3" id="KW-1185">Reference proteome</keyword>
<keyword evidence="1" id="KW-0812">Transmembrane</keyword>
<evidence type="ECO:0000313" key="3">
    <source>
        <dbReference type="Proteomes" id="UP000238176"/>
    </source>
</evidence>
<dbReference type="OrthoDB" id="5190377at2"/>
<evidence type="ECO:0000313" key="2">
    <source>
        <dbReference type="EMBL" id="PRY60940.1"/>
    </source>
</evidence>
<keyword evidence="1" id="KW-0472">Membrane</keyword>
<protein>
    <submittedName>
        <fullName evidence="2">Uncharacterized protein</fullName>
    </submittedName>
</protein>
<proteinExistence type="predicted"/>
<name>A0A2T0USQ2_9ACTN</name>
<dbReference type="AlphaFoldDB" id="A0A2T0USQ2"/>
<keyword evidence="1" id="KW-1133">Transmembrane helix</keyword>
<feature type="transmembrane region" description="Helical" evidence="1">
    <location>
        <begin position="148"/>
        <end position="171"/>
    </location>
</feature>
<evidence type="ECO:0000256" key="1">
    <source>
        <dbReference type="SAM" id="Phobius"/>
    </source>
</evidence>
<feature type="transmembrane region" description="Helical" evidence="1">
    <location>
        <begin position="12"/>
        <end position="34"/>
    </location>
</feature>
<dbReference type="RefSeq" id="WP_106363105.1">
    <property type="nucleotide sequence ID" value="NZ_PVTJ01000002.1"/>
</dbReference>
<comment type="caution">
    <text evidence="2">The sequence shown here is derived from an EMBL/GenBank/DDBJ whole genome shotgun (WGS) entry which is preliminary data.</text>
</comment>
<gene>
    <name evidence="2" type="ORF">B0I28_102555</name>
</gene>
<dbReference type="Proteomes" id="UP000238176">
    <property type="component" value="Unassembled WGS sequence"/>
</dbReference>
<sequence>MTAAQAGAVELGVIVGGIVFWLAGVAAVFFRGIVIPGAKLVDLKEEVAERRGLFTQVPPDDTPRTEAELRERIARNEVGLFASSTGKEREFAVWDAWRRDPDYKAEVMRRFHAFYPRHHTWIALLLGGVWDAVFLASPLRDALVPEQIGVLAAVWVLVVPLWIAFVALLVMEAWKTAARRRKAKVL</sequence>
<dbReference type="EMBL" id="PVTJ01000002">
    <property type="protein sequence ID" value="PRY60940.1"/>
    <property type="molecule type" value="Genomic_DNA"/>
</dbReference>
<organism evidence="2 3">
    <name type="scientific">Glycomyces artemisiae</name>
    <dbReference type="NCBI Taxonomy" id="1076443"/>
    <lineage>
        <taxon>Bacteria</taxon>
        <taxon>Bacillati</taxon>
        <taxon>Actinomycetota</taxon>
        <taxon>Actinomycetes</taxon>
        <taxon>Glycomycetales</taxon>
        <taxon>Glycomycetaceae</taxon>
        <taxon>Glycomyces</taxon>
    </lineage>
</organism>
<reference evidence="2 3" key="1">
    <citation type="submission" date="2018-03" db="EMBL/GenBank/DDBJ databases">
        <title>Genomic Encyclopedia of Type Strains, Phase III (KMG-III): the genomes of soil and plant-associated and newly described type strains.</title>
        <authorList>
            <person name="Whitman W."/>
        </authorList>
    </citation>
    <scope>NUCLEOTIDE SEQUENCE [LARGE SCALE GENOMIC DNA]</scope>
    <source>
        <strain evidence="2 3">CGMCC 4.7067</strain>
    </source>
</reference>